<reference evidence="1 2" key="1">
    <citation type="journal article" date="2018" name="Microbes Environ.">
        <title>Comparative Genomic Insights into Endofungal Lifestyles of Two Bacterial Endosymbionts, Mycoavidus cysteinexigens and Burkholderia rhizoxinica.</title>
        <authorList>
            <person name="Sharmin D."/>
            <person name="Guo Y."/>
            <person name="Nishizawa T."/>
            <person name="Ohshima S."/>
            <person name="Sato Y."/>
            <person name="Takashima Y."/>
            <person name="Narisawa K."/>
            <person name="Ohta H."/>
        </authorList>
    </citation>
    <scope>NUCLEOTIDE SEQUENCE [LARGE SCALE GENOMIC DNA]</scope>
    <source>
        <strain evidence="1 2">B1-EB</strain>
    </source>
</reference>
<evidence type="ECO:0000313" key="2">
    <source>
        <dbReference type="Proteomes" id="UP000282597"/>
    </source>
</evidence>
<sequence>MTESGLSNVSGNIPTQRIYHQTVDNHSASNDNTLSVINDQINRRIEEFGIFNKERFLQIENIIKDQNQIIKDLNQRISDLERSNKDLSANANANANASIKDNIMFSFGSPATYDLIYRTHGFYQNNSKDGRCAGKNEVMIEFVSSFPEKFTLDIKAHIPRLDWGIEQGIFEAHIGKLDEKRHKQEFQLVREGWRDEYAKDYATVLFETEDKDNNTIWIKLPESPYDETLKQYKPVGMRLYSLNFIPRK</sequence>
<gene>
    <name evidence="1" type="ORF">MCB1EB_0939</name>
</gene>
<dbReference type="AlphaFoldDB" id="A0A2Z6EUH3"/>
<name>A0A2Z6EUH3_9BURK</name>
<dbReference type="EMBL" id="AP018150">
    <property type="protein sequence ID" value="BBE09100.1"/>
    <property type="molecule type" value="Genomic_DNA"/>
</dbReference>
<dbReference type="Proteomes" id="UP000282597">
    <property type="component" value="Chromosome"/>
</dbReference>
<organism evidence="1 2">
    <name type="scientific">Mycoavidus cysteinexigens</name>
    <dbReference type="NCBI Taxonomy" id="1553431"/>
    <lineage>
        <taxon>Bacteria</taxon>
        <taxon>Pseudomonadati</taxon>
        <taxon>Pseudomonadota</taxon>
        <taxon>Betaproteobacteria</taxon>
        <taxon>Burkholderiales</taxon>
        <taxon>Burkholderiaceae</taxon>
        <taxon>Mycoavidus</taxon>
    </lineage>
</organism>
<dbReference type="RefSeq" id="WP_045362531.1">
    <property type="nucleotide sequence ID" value="NZ_AP018150.1"/>
</dbReference>
<accession>A0A2Z6EUH3</accession>
<keyword evidence="2" id="KW-1185">Reference proteome</keyword>
<proteinExistence type="predicted"/>
<dbReference type="KEGG" id="mcys:MCB1EB_0939"/>
<evidence type="ECO:0000313" key="1">
    <source>
        <dbReference type="EMBL" id="BBE09100.1"/>
    </source>
</evidence>
<protein>
    <submittedName>
        <fullName evidence="1">ABC-type transporter, periplasmic subunit</fullName>
    </submittedName>
</protein>